<sequence length="71" mass="7714">MTVPEWISLTLRNASPKVLIITRVELSWGKLHAAGDQNRELAAQDVADTKIAPNEDYVLAACAHEDGSSQP</sequence>
<name>A0A4Y9ZJK8_9AGAM</name>
<dbReference type="GO" id="GO:0019836">
    <property type="term" value="P:symbiont-mediated hemolysis of host erythrocyte"/>
    <property type="evidence" value="ECO:0007669"/>
    <property type="project" value="InterPro"/>
</dbReference>
<protein>
    <submittedName>
        <fullName evidence="2">Uncharacterized protein</fullName>
    </submittedName>
</protein>
<comment type="caution">
    <text evidence="2">The sequence shown here is derived from an EMBL/GenBank/DDBJ whole genome shotgun (WGS) entry which is preliminary data.</text>
</comment>
<evidence type="ECO:0000313" key="3">
    <source>
        <dbReference type="Proteomes" id="UP000298061"/>
    </source>
</evidence>
<accession>A0A4Y9ZJK8</accession>
<evidence type="ECO:0000256" key="1">
    <source>
        <dbReference type="ARBA" id="ARBA00010795"/>
    </source>
</evidence>
<dbReference type="EMBL" id="SFCI01002322">
    <property type="protein sequence ID" value="TFY74073.1"/>
    <property type="molecule type" value="Genomic_DNA"/>
</dbReference>
<dbReference type="Gene3D" id="2.60.270.50">
    <property type="match status" value="1"/>
</dbReference>
<comment type="similarity">
    <text evidence="1">Belongs to the aegerolysin family.</text>
</comment>
<organism evidence="2 3">
    <name type="scientific">Hericium alpestre</name>
    <dbReference type="NCBI Taxonomy" id="135208"/>
    <lineage>
        <taxon>Eukaryota</taxon>
        <taxon>Fungi</taxon>
        <taxon>Dikarya</taxon>
        <taxon>Basidiomycota</taxon>
        <taxon>Agaricomycotina</taxon>
        <taxon>Agaricomycetes</taxon>
        <taxon>Russulales</taxon>
        <taxon>Hericiaceae</taxon>
        <taxon>Hericium</taxon>
    </lineage>
</organism>
<evidence type="ECO:0000313" key="2">
    <source>
        <dbReference type="EMBL" id="TFY74073.1"/>
    </source>
</evidence>
<gene>
    <name evidence="2" type="ORF">EWM64_g9939</name>
</gene>
<keyword evidence="3" id="KW-1185">Reference proteome</keyword>
<dbReference type="Pfam" id="PF06355">
    <property type="entry name" value="Aegerolysin"/>
    <property type="match status" value="1"/>
</dbReference>
<reference evidence="2 3" key="1">
    <citation type="submission" date="2019-02" db="EMBL/GenBank/DDBJ databases">
        <title>Genome sequencing of the rare red list fungi Hericium alpestre (H. flagellum).</title>
        <authorList>
            <person name="Buettner E."/>
            <person name="Kellner H."/>
        </authorList>
    </citation>
    <scope>NUCLEOTIDE SEQUENCE [LARGE SCALE GENOMIC DNA]</scope>
    <source>
        <strain evidence="2 3">DSM 108284</strain>
    </source>
</reference>
<dbReference type="OrthoDB" id="2727348at2759"/>
<proteinExistence type="inferred from homology"/>
<dbReference type="AlphaFoldDB" id="A0A4Y9ZJK8"/>
<dbReference type="InterPro" id="IPR009413">
    <property type="entry name" value="Aegerolysin-typ"/>
</dbReference>
<dbReference type="Proteomes" id="UP000298061">
    <property type="component" value="Unassembled WGS sequence"/>
</dbReference>